<comment type="similarity">
    <text evidence="1 6">Belongs to the methyltransferase superfamily. PrmA family.</text>
</comment>
<dbReference type="InterPro" id="IPR029063">
    <property type="entry name" value="SAM-dependent_MTases_sf"/>
</dbReference>
<dbReference type="GO" id="GO:0016279">
    <property type="term" value="F:protein-lysine N-methyltransferase activity"/>
    <property type="evidence" value="ECO:0007669"/>
    <property type="project" value="RHEA"/>
</dbReference>
<proteinExistence type="inferred from homology"/>
<feature type="binding site" evidence="6">
    <location>
        <position position="208"/>
    </location>
    <ligand>
        <name>S-adenosyl-L-methionine</name>
        <dbReference type="ChEBI" id="CHEBI:59789"/>
    </ligand>
</feature>
<comment type="subcellular location">
    <subcellularLocation>
        <location evidence="6">Cytoplasm</location>
    </subcellularLocation>
</comment>
<dbReference type="GO" id="GO:0005737">
    <property type="term" value="C:cytoplasm"/>
    <property type="evidence" value="ECO:0007669"/>
    <property type="project" value="UniProtKB-SubCell"/>
</dbReference>
<comment type="function">
    <text evidence="6">Methylates ribosomal protein L11.</text>
</comment>
<feature type="binding site" evidence="6">
    <location>
        <position position="251"/>
    </location>
    <ligand>
        <name>S-adenosyl-L-methionine</name>
        <dbReference type="ChEBI" id="CHEBI:59789"/>
    </ligand>
</feature>
<evidence type="ECO:0000256" key="6">
    <source>
        <dbReference type="HAMAP-Rule" id="MF_00735"/>
    </source>
</evidence>
<evidence type="ECO:0000313" key="8">
    <source>
        <dbReference type="Proteomes" id="UP000275076"/>
    </source>
</evidence>
<keyword evidence="7" id="KW-0687">Ribonucleoprotein</keyword>
<gene>
    <name evidence="6" type="primary">prmA</name>
    <name evidence="7" type="ORF">D7Z54_04775</name>
</gene>
<keyword evidence="5 6" id="KW-0949">S-adenosyl-L-methionine</keyword>
<keyword evidence="4 6" id="KW-0808">Transferase</keyword>
<organism evidence="7 8">
    <name type="scientific">Salibacterium salarium</name>
    <dbReference type="NCBI Taxonomy" id="284579"/>
    <lineage>
        <taxon>Bacteria</taxon>
        <taxon>Bacillati</taxon>
        <taxon>Bacillota</taxon>
        <taxon>Bacilli</taxon>
        <taxon>Bacillales</taxon>
        <taxon>Bacillaceae</taxon>
    </lineage>
</organism>
<feature type="binding site" evidence="6">
    <location>
        <position position="186"/>
    </location>
    <ligand>
        <name>S-adenosyl-L-methionine</name>
        <dbReference type="ChEBI" id="CHEBI:59789"/>
    </ligand>
</feature>
<dbReference type="Proteomes" id="UP000275076">
    <property type="component" value="Unassembled WGS sequence"/>
</dbReference>
<dbReference type="EC" id="2.1.1.-" evidence="6"/>
<keyword evidence="2 6" id="KW-0963">Cytoplasm</keyword>
<dbReference type="GO" id="GO:0005840">
    <property type="term" value="C:ribosome"/>
    <property type="evidence" value="ECO:0007669"/>
    <property type="project" value="UniProtKB-KW"/>
</dbReference>
<evidence type="ECO:0000256" key="5">
    <source>
        <dbReference type="ARBA" id="ARBA00022691"/>
    </source>
</evidence>
<dbReference type="EMBL" id="RBVX01000003">
    <property type="protein sequence ID" value="RSL34668.1"/>
    <property type="molecule type" value="Genomic_DNA"/>
</dbReference>
<evidence type="ECO:0000256" key="1">
    <source>
        <dbReference type="ARBA" id="ARBA00009741"/>
    </source>
</evidence>
<evidence type="ECO:0000256" key="4">
    <source>
        <dbReference type="ARBA" id="ARBA00022679"/>
    </source>
</evidence>
<dbReference type="Pfam" id="PF06325">
    <property type="entry name" value="PrmA"/>
    <property type="match status" value="1"/>
</dbReference>
<dbReference type="CDD" id="cd02440">
    <property type="entry name" value="AdoMet_MTases"/>
    <property type="match status" value="1"/>
</dbReference>
<accession>A0A3R9QNA9</accession>
<dbReference type="NCBIfam" id="TIGR00406">
    <property type="entry name" value="prmA"/>
    <property type="match status" value="1"/>
</dbReference>
<dbReference type="OrthoDB" id="9785995at2"/>
<dbReference type="Gene3D" id="3.40.50.150">
    <property type="entry name" value="Vaccinia Virus protein VP39"/>
    <property type="match status" value="1"/>
</dbReference>
<dbReference type="HAMAP" id="MF_00735">
    <property type="entry name" value="Methyltr_PrmA"/>
    <property type="match status" value="1"/>
</dbReference>
<comment type="catalytic activity">
    <reaction evidence="6">
        <text>L-lysyl-[protein] + 3 S-adenosyl-L-methionine = N(6),N(6),N(6)-trimethyl-L-lysyl-[protein] + 3 S-adenosyl-L-homocysteine + 3 H(+)</text>
        <dbReference type="Rhea" id="RHEA:54192"/>
        <dbReference type="Rhea" id="RHEA-COMP:9752"/>
        <dbReference type="Rhea" id="RHEA-COMP:13826"/>
        <dbReference type="ChEBI" id="CHEBI:15378"/>
        <dbReference type="ChEBI" id="CHEBI:29969"/>
        <dbReference type="ChEBI" id="CHEBI:57856"/>
        <dbReference type="ChEBI" id="CHEBI:59789"/>
        <dbReference type="ChEBI" id="CHEBI:61961"/>
    </reaction>
</comment>
<reference evidence="7 8" key="1">
    <citation type="submission" date="2018-10" db="EMBL/GenBank/DDBJ databases">
        <title>Draft genome sequence of Bacillus salarius IM0101, isolated from a hypersaline soil in Inner Mongolia, China.</title>
        <authorList>
            <person name="Yamprayoonswat W."/>
            <person name="Boonvisut S."/>
            <person name="Jumpathong W."/>
            <person name="Sittihan S."/>
            <person name="Ruangsuj P."/>
            <person name="Wanthongcharoen S."/>
            <person name="Thongpramul N."/>
            <person name="Pimmason S."/>
            <person name="Yu B."/>
            <person name="Yasawong M."/>
        </authorList>
    </citation>
    <scope>NUCLEOTIDE SEQUENCE [LARGE SCALE GENOMIC DNA]</scope>
    <source>
        <strain evidence="7 8">IM0101</strain>
    </source>
</reference>
<protein>
    <recommendedName>
        <fullName evidence="6">Ribosomal protein L11 methyltransferase</fullName>
        <shortName evidence="6">L11 Mtase</shortName>
        <ecNumber evidence="6">2.1.1.-</ecNumber>
    </recommendedName>
</protein>
<dbReference type="PANTHER" id="PTHR43648:SF1">
    <property type="entry name" value="ELECTRON TRANSFER FLAVOPROTEIN BETA SUBUNIT LYSINE METHYLTRANSFERASE"/>
    <property type="match status" value="1"/>
</dbReference>
<dbReference type="GO" id="GO:0032259">
    <property type="term" value="P:methylation"/>
    <property type="evidence" value="ECO:0007669"/>
    <property type="project" value="UniProtKB-KW"/>
</dbReference>
<dbReference type="PIRSF" id="PIRSF000401">
    <property type="entry name" value="RPL11_MTase"/>
    <property type="match status" value="1"/>
</dbReference>
<comment type="caution">
    <text evidence="7">The sequence shown here is derived from an EMBL/GenBank/DDBJ whole genome shotgun (WGS) entry which is preliminary data.</text>
</comment>
<keyword evidence="3 6" id="KW-0489">Methyltransferase</keyword>
<keyword evidence="8" id="KW-1185">Reference proteome</keyword>
<dbReference type="AlphaFoldDB" id="A0A3R9QNA9"/>
<feature type="binding site" evidence="6">
    <location>
        <position position="165"/>
    </location>
    <ligand>
        <name>S-adenosyl-L-methionine</name>
        <dbReference type="ChEBI" id="CHEBI:59789"/>
    </ligand>
</feature>
<dbReference type="SUPFAM" id="SSF53335">
    <property type="entry name" value="S-adenosyl-L-methionine-dependent methyltransferases"/>
    <property type="match status" value="1"/>
</dbReference>
<name>A0A3R9QNA9_9BACI</name>
<keyword evidence="7" id="KW-0689">Ribosomal protein</keyword>
<evidence type="ECO:0000313" key="7">
    <source>
        <dbReference type="EMBL" id="RSL34668.1"/>
    </source>
</evidence>
<evidence type="ECO:0000256" key="2">
    <source>
        <dbReference type="ARBA" id="ARBA00022490"/>
    </source>
</evidence>
<dbReference type="InterPro" id="IPR050078">
    <property type="entry name" value="Ribosomal_L11_MeTrfase_PrmA"/>
</dbReference>
<dbReference type="PANTHER" id="PTHR43648">
    <property type="entry name" value="ELECTRON TRANSFER FLAVOPROTEIN BETA SUBUNIT LYSINE METHYLTRANSFERASE"/>
    <property type="match status" value="1"/>
</dbReference>
<evidence type="ECO:0000256" key="3">
    <source>
        <dbReference type="ARBA" id="ARBA00022603"/>
    </source>
</evidence>
<sequence>MVRVKWIEFSIHTAQEAVEPISNILHEAGASGVVIEDSNDVDKKWDGAEDEIFDLSKEDYPEEGVIVKSYFPDNDLLTKTIKDIKTSIAHLRLHHIDLGNNNVTLKEIQEEDWAHAWKQYYKPVRITDSLTISPTWENYTPETTQEQVIELDPGMAFGTGTHPSTVLSLQALEQEMVGQEQVIDVGTGSGVLAIGAAKLNAASVLALDLDQKAVDVARQNVLENNTENKITVRQNNLLDQESHQADIIVANILAEIIIRVTPSAYQSLKPGGLFITSGIISNKKDEVKEALIYENFVIKDTMEMEDWVAFVAQK</sequence>
<dbReference type="InterPro" id="IPR004498">
    <property type="entry name" value="Ribosomal_PrmA_MeTrfase"/>
</dbReference>